<name>A0ABV8FIM8_9ACTN</name>
<keyword evidence="2" id="KW-1185">Reference proteome</keyword>
<dbReference type="EMBL" id="JBHSBH010000004">
    <property type="protein sequence ID" value="MFC3995209.1"/>
    <property type="molecule type" value="Genomic_DNA"/>
</dbReference>
<comment type="caution">
    <text evidence="1">The sequence shown here is derived from an EMBL/GenBank/DDBJ whole genome shotgun (WGS) entry which is preliminary data.</text>
</comment>
<dbReference type="Proteomes" id="UP001595847">
    <property type="component" value="Unassembled WGS sequence"/>
</dbReference>
<evidence type="ECO:0000313" key="1">
    <source>
        <dbReference type="EMBL" id="MFC3995209.1"/>
    </source>
</evidence>
<evidence type="ECO:0008006" key="3">
    <source>
        <dbReference type="Google" id="ProtNLM"/>
    </source>
</evidence>
<reference evidence="2" key="1">
    <citation type="journal article" date="2019" name="Int. J. Syst. Evol. Microbiol.">
        <title>The Global Catalogue of Microorganisms (GCM) 10K type strain sequencing project: providing services to taxonomists for standard genome sequencing and annotation.</title>
        <authorList>
            <consortium name="The Broad Institute Genomics Platform"/>
            <consortium name="The Broad Institute Genome Sequencing Center for Infectious Disease"/>
            <person name="Wu L."/>
            <person name="Ma J."/>
        </authorList>
    </citation>
    <scope>NUCLEOTIDE SEQUENCE [LARGE SCALE GENOMIC DNA]</scope>
    <source>
        <strain evidence="2">TBRC 1826</strain>
    </source>
</reference>
<protein>
    <recommendedName>
        <fullName evidence="3">NurA domain-containing protein</fullName>
    </recommendedName>
</protein>
<dbReference type="RefSeq" id="WP_378530126.1">
    <property type="nucleotide sequence ID" value="NZ_JBHSBH010000004.1"/>
</dbReference>
<accession>A0ABV8FIM8</accession>
<evidence type="ECO:0000313" key="2">
    <source>
        <dbReference type="Proteomes" id="UP001595847"/>
    </source>
</evidence>
<proteinExistence type="predicted"/>
<sequence length="382" mass="43612">MFDPDSIPDVQRLIREATSSDSRLLGHVMADIDAIKPEVRVIQPRQSSAVSLVASDGGNNQLRFNPFTMQVVRVVDSHGVELFLDVVSPTTDTVELGERHLSDPDSVLGILMRDLGVSSLAELSPMIRSERQWSGWPEVFRDLCEWAVLYWLVCYSNWASSTLIVRDGLLRSRVFADDLFHAMYTRMRDAIDRTRRKWKRDVFIVGIAKRSEVVERYRMAMSLANLFPTGHPYFAAIPYDLQRRVYRRPDYIRPPAGADRERTGGGPVSVPTHNMGAMHLVRFGSESGDPVWTVDLLHDQRDRAQEVFGTLLYDAQSGFPVPYYPLCLQEADQHAQVADFDLEILQDSLVEAVREQVPPDRRHLFDAFNKLYVSDVAARRYR</sequence>
<gene>
    <name evidence="1" type="ORF">ACFOVU_04750</name>
</gene>
<organism evidence="1 2">
    <name type="scientific">Nocardiopsis sediminis</name>
    <dbReference type="NCBI Taxonomy" id="1778267"/>
    <lineage>
        <taxon>Bacteria</taxon>
        <taxon>Bacillati</taxon>
        <taxon>Actinomycetota</taxon>
        <taxon>Actinomycetes</taxon>
        <taxon>Streptosporangiales</taxon>
        <taxon>Nocardiopsidaceae</taxon>
        <taxon>Nocardiopsis</taxon>
    </lineage>
</organism>